<dbReference type="InterPro" id="IPR029753">
    <property type="entry name" value="D-isomer_DH_CS"/>
</dbReference>
<dbReference type="Pfam" id="PF00389">
    <property type="entry name" value="2-Hacid_dh"/>
    <property type="match status" value="1"/>
</dbReference>
<dbReference type="Gene3D" id="3.40.50.720">
    <property type="entry name" value="NAD(P)-binding Rossmann-like Domain"/>
    <property type="match status" value="2"/>
</dbReference>
<dbReference type="PROSITE" id="PS00671">
    <property type="entry name" value="D_2_HYDROXYACID_DH_3"/>
    <property type="match status" value="1"/>
</dbReference>
<dbReference type="EMBL" id="FQXE01000008">
    <property type="protein sequence ID" value="SHI06994.1"/>
    <property type="molecule type" value="Genomic_DNA"/>
</dbReference>
<dbReference type="CDD" id="cd05301">
    <property type="entry name" value="GDH"/>
    <property type="match status" value="1"/>
</dbReference>
<organism evidence="5 6">
    <name type="scientific">Pollutimonas bauzanensis</name>
    <dbReference type="NCBI Taxonomy" id="658167"/>
    <lineage>
        <taxon>Bacteria</taxon>
        <taxon>Pseudomonadati</taxon>
        <taxon>Pseudomonadota</taxon>
        <taxon>Betaproteobacteria</taxon>
        <taxon>Burkholderiales</taxon>
        <taxon>Alcaligenaceae</taxon>
        <taxon>Pollutimonas</taxon>
    </lineage>
</organism>
<evidence type="ECO:0000256" key="2">
    <source>
        <dbReference type="RuleBase" id="RU003719"/>
    </source>
</evidence>
<keyword evidence="1 2" id="KW-0560">Oxidoreductase</keyword>
<dbReference type="GO" id="GO:0016618">
    <property type="term" value="F:hydroxypyruvate reductase [NAD(P)H] activity"/>
    <property type="evidence" value="ECO:0007669"/>
    <property type="project" value="TreeGrafter"/>
</dbReference>
<feature type="domain" description="D-isomer specific 2-hydroxyacid dehydrogenase NAD-binding" evidence="4">
    <location>
        <begin position="114"/>
        <end position="291"/>
    </location>
</feature>
<dbReference type="InterPro" id="IPR036291">
    <property type="entry name" value="NAD(P)-bd_dom_sf"/>
</dbReference>
<dbReference type="GO" id="GO:0005829">
    <property type="term" value="C:cytosol"/>
    <property type="evidence" value="ECO:0007669"/>
    <property type="project" value="TreeGrafter"/>
</dbReference>
<dbReference type="RefSeq" id="WP_073104299.1">
    <property type="nucleotide sequence ID" value="NZ_FQXE01000008.1"/>
</dbReference>
<dbReference type="GO" id="GO:0030267">
    <property type="term" value="F:glyoxylate reductase (NADPH) activity"/>
    <property type="evidence" value="ECO:0007669"/>
    <property type="project" value="TreeGrafter"/>
</dbReference>
<dbReference type="SUPFAM" id="SSF51735">
    <property type="entry name" value="NAD(P)-binding Rossmann-fold domains"/>
    <property type="match status" value="1"/>
</dbReference>
<dbReference type="InterPro" id="IPR006140">
    <property type="entry name" value="D-isomer_DH_NAD-bd"/>
</dbReference>
<feature type="domain" description="D-isomer specific 2-hydroxyacid dehydrogenase catalytic" evidence="3">
    <location>
        <begin position="40"/>
        <end position="321"/>
    </location>
</feature>
<dbReference type="SUPFAM" id="SSF52283">
    <property type="entry name" value="Formate/glycerate dehydrogenase catalytic domain-like"/>
    <property type="match status" value="1"/>
</dbReference>
<gene>
    <name evidence="5" type="ORF">SAMN04488135_10863</name>
</gene>
<dbReference type="PANTHER" id="PTHR10996:SF283">
    <property type="entry name" value="GLYOXYLATE_HYDROXYPYRUVATE REDUCTASE B"/>
    <property type="match status" value="1"/>
</dbReference>
<accession>A0A1M5Y5A3</accession>
<dbReference type="InterPro" id="IPR050223">
    <property type="entry name" value="D-isomer_2-hydroxyacid_DH"/>
</dbReference>
<evidence type="ECO:0000256" key="1">
    <source>
        <dbReference type="ARBA" id="ARBA00023002"/>
    </source>
</evidence>
<dbReference type="PANTHER" id="PTHR10996">
    <property type="entry name" value="2-HYDROXYACID DEHYDROGENASE-RELATED"/>
    <property type="match status" value="1"/>
</dbReference>
<evidence type="ECO:0000259" key="3">
    <source>
        <dbReference type="Pfam" id="PF00389"/>
    </source>
</evidence>
<dbReference type="AlphaFoldDB" id="A0A1M5Y5A3"/>
<evidence type="ECO:0000259" key="4">
    <source>
        <dbReference type="Pfam" id="PF02826"/>
    </source>
</evidence>
<dbReference type="InterPro" id="IPR006139">
    <property type="entry name" value="D-isomer_2_OHA_DH_cat_dom"/>
</dbReference>
<dbReference type="OrthoDB" id="9805416at2"/>
<sequence length="323" mass="34731">MDPTQLPKAYLCRRFTPGVEAALRQRYDLALNADDSILPPGRIIDNARGAQTLFVSATETIDADVLRALAPALKHVATLSVGYDHIDMDAARALGIQVLNTPDVLSDACAEIALMLMLNACRRGHEADRMVRGGQWPGWSPTQLLGKGLTGRRLVIFGMGRIGQAIAARARPFGLEIHYHNRRRLPPQLEAGAIYHDSLERALEAADVLVIAAPGSPGLKGVINASRLARLPGGAVVVNISRGDLIVDDALIGALRSGRVFAAGLDVFANEPDIDPRYRALDNVFLTPHIGSATQETRDAMGWLLIDGLDALGQGRIPRNLLS</sequence>
<keyword evidence="6" id="KW-1185">Reference proteome</keyword>
<name>A0A1M5Y5A3_9BURK</name>
<dbReference type="GO" id="GO:0051287">
    <property type="term" value="F:NAD binding"/>
    <property type="evidence" value="ECO:0007669"/>
    <property type="project" value="InterPro"/>
</dbReference>
<dbReference type="STRING" id="658167.SAMN04488135_10863"/>
<evidence type="ECO:0000313" key="5">
    <source>
        <dbReference type="EMBL" id="SHI06994.1"/>
    </source>
</evidence>
<proteinExistence type="inferred from homology"/>
<dbReference type="Proteomes" id="UP000184226">
    <property type="component" value="Unassembled WGS sequence"/>
</dbReference>
<protein>
    <submittedName>
        <fullName evidence="5">Glyoxylate reductase</fullName>
    </submittedName>
</protein>
<evidence type="ECO:0000313" key="6">
    <source>
        <dbReference type="Proteomes" id="UP000184226"/>
    </source>
</evidence>
<dbReference type="Pfam" id="PF02826">
    <property type="entry name" value="2-Hacid_dh_C"/>
    <property type="match status" value="1"/>
</dbReference>
<reference evidence="5 6" key="1">
    <citation type="submission" date="2016-11" db="EMBL/GenBank/DDBJ databases">
        <authorList>
            <person name="Jaros S."/>
            <person name="Januszkiewicz K."/>
            <person name="Wedrychowicz H."/>
        </authorList>
    </citation>
    <scope>NUCLEOTIDE SEQUENCE [LARGE SCALE GENOMIC DNA]</scope>
    <source>
        <strain evidence="5 6">CGMCC 1.10190</strain>
    </source>
</reference>
<comment type="similarity">
    <text evidence="2">Belongs to the D-isomer specific 2-hydroxyacid dehydrogenase family.</text>
</comment>